<dbReference type="GO" id="GO:0016853">
    <property type="term" value="F:isomerase activity"/>
    <property type="evidence" value="ECO:0007669"/>
    <property type="project" value="UniProtKB-KW"/>
</dbReference>
<dbReference type="EMBL" id="FNHW01000005">
    <property type="protein sequence ID" value="SDN47295.1"/>
    <property type="molecule type" value="Genomic_DNA"/>
</dbReference>
<keyword evidence="3" id="KW-1185">Reference proteome</keyword>
<gene>
    <name evidence="2" type="ORF">SAMN04488137_4588</name>
</gene>
<name>A0A1H0BP08_9BACL</name>
<dbReference type="InterPro" id="IPR013022">
    <property type="entry name" value="Xyl_isomerase-like_TIM-brl"/>
</dbReference>
<dbReference type="InterPro" id="IPR036237">
    <property type="entry name" value="Xyl_isomerase-like_sf"/>
</dbReference>
<dbReference type="OrthoDB" id="9779184at2"/>
<keyword evidence="2" id="KW-0413">Isomerase</keyword>
<evidence type="ECO:0000259" key="1">
    <source>
        <dbReference type="Pfam" id="PF01261"/>
    </source>
</evidence>
<proteinExistence type="predicted"/>
<accession>A0A1H0BP08</accession>
<sequence>MRNDPSMLNLSYHVSQWKHDYLTAFKRLCEHGVQSVEMGSALLQNPSVIKSDLEAHNLTLSSVFEFGHFQSIHRKREILMHHRLLAHKLELLRVPMVALAPGLRYKHTTLSEMYRFVGEITNIYASYNITTAIHPHFKQCIFYEEDIKSLLENVHSPLFLLPDTFHLNLANIDCHSFFRQFSTFIKGVHIREPLHGLFSSLHTHLPKNCLLIIEEKEKASPSIATIDNNIEEVKKFIGFEA</sequence>
<dbReference type="AlphaFoldDB" id="A0A1H0BP08"/>
<dbReference type="Pfam" id="PF01261">
    <property type="entry name" value="AP_endonuc_2"/>
    <property type="match status" value="1"/>
</dbReference>
<organism evidence="2 3">
    <name type="scientific">Fictibacillus solisalsi</name>
    <dbReference type="NCBI Taxonomy" id="459525"/>
    <lineage>
        <taxon>Bacteria</taxon>
        <taxon>Bacillati</taxon>
        <taxon>Bacillota</taxon>
        <taxon>Bacilli</taxon>
        <taxon>Bacillales</taxon>
        <taxon>Fictibacillaceae</taxon>
        <taxon>Fictibacillus</taxon>
    </lineage>
</organism>
<evidence type="ECO:0000313" key="2">
    <source>
        <dbReference type="EMBL" id="SDN47295.1"/>
    </source>
</evidence>
<reference evidence="3" key="1">
    <citation type="submission" date="2016-10" db="EMBL/GenBank/DDBJ databases">
        <authorList>
            <person name="Varghese N."/>
            <person name="Submissions S."/>
        </authorList>
    </citation>
    <scope>NUCLEOTIDE SEQUENCE [LARGE SCALE GENOMIC DNA]</scope>
    <source>
        <strain evidence="3">CGMCC 1.6854</strain>
    </source>
</reference>
<dbReference type="Gene3D" id="3.20.20.150">
    <property type="entry name" value="Divalent-metal-dependent TIM barrel enzymes"/>
    <property type="match status" value="1"/>
</dbReference>
<dbReference type="SUPFAM" id="SSF51658">
    <property type="entry name" value="Xylose isomerase-like"/>
    <property type="match status" value="1"/>
</dbReference>
<protein>
    <submittedName>
        <fullName evidence="2">Sugar phosphate isomerase/epimerase</fullName>
    </submittedName>
</protein>
<dbReference type="STRING" id="459525.SAMN04488137_4588"/>
<feature type="domain" description="Xylose isomerase-like TIM barrel" evidence="1">
    <location>
        <begin position="27"/>
        <end position="206"/>
    </location>
</feature>
<evidence type="ECO:0000313" key="3">
    <source>
        <dbReference type="Proteomes" id="UP000199544"/>
    </source>
</evidence>
<dbReference type="Proteomes" id="UP000199544">
    <property type="component" value="Unassembled WGS sequence"/>
</dbReference>